<dbReference type="Proteomes" id="UP000076871">
    <property type="component" value="Unassembled WGS sequence"/>
</dbReference>
<dbReference type="InParanoid" id="A0A165CVF5"/>
<dbReference type="OrthoDB" id="2507795at2759"/>
<dbReference type="STRING" id="1314785.A0A165CVF5"/>
<evidence type="ECO:0000313" key="1">
    <source>
        <dbReference type="EMBL" id="KZT03500.1"/>
    </source>
</evidence>
<sequence>DNMYMHEVTLHDLNVLHDGADLPGPLRLELRLVSPRFITRYHALRDQIARLELTVEEEGSYHDGLQGEKGTFIQCVSDFDISS</sequence>
<feature type="non-terminal residue" evidence="1">
    <location>
        <position position="1"/>
    </location>
</feature>
<evidence type="ECO:0000313" key="2">
    <source>
        <dbReference type="Proteomes" id="UP000076871"/>
    </source>
</evidence>
<keyword evidence="2" id="KW-1185">Reference proteome</keyword>
<dbReference type="AlphaFoldDB" id="A0A165CVF5"/>
<accession>A0A165CVF5</accession>
<name>A0A165CVF5_9APHY</name>
<protein>
    <submittedName>
        <fullName evidence="1">Uncharacterized protein</fullName>
    </submittedName>
</protein>
<reference evidence="1 2" key="1">
    <citation type="journal article" date="2016" name="Mol. Biol. Evol.">
        <title>Comparative Genomics of Early-Diverging Mushroom-Forming Fungi Provides Insights into the Origins of Lignocellulose Decay Capabilities.</title>
        <authorList>
            <person name="Nagy L.G."/>
            <person name="Riley R."/>
            <person name="Tritt A."/>
            <person name="Adam C."/>
            <person name="Daum C."/>
            <person name="Floudas D."/>
            <person name="Sun H."/>
            <person name="Yadav J.S."/>
            <person name="Pangilinan J."/>
            <person name="Larsson K.H."/>
            <person name="Matsuura K."/>
            <person name="Barry K."/>
            <person name="Labutti K."/>
            <person name="Kuo R."/>
            <person name="Ohm R.A."/>
            <person name="Bhattacharya S.S."/>
            <person name="Shirouzu T."/>
            <person name="Yoshinaga Y."/>
            <person name="Martin F.M."/>
            <person name="Grigoriev I.V."/>
            <person name="Hibbett D.S."/>
        </authorList>
    </citation>
    <scope>NUCLEOTIDE SEQUENCE [LARGE SCALE GENOMIC DNA]</scope>
    <source>
        <strain evidence="1 2">93-53</strain>
    </source>
</reference>
<dbReference type="EMBL" id="KV427643">
    <property type="protein sequence ID" value="KZT03500.1"/>
    <property type="molecule type" value="Genomic_DNA"/>
</dbReference>
<organism evidence="1 2">
    <name type="scientific">Laetiporus sulphureus 93-53</name>
    <dbReference type="NCBI Taxonomy" id="1314785"/>
    <lineage>
        <taxon>Eukaryota</taxon>
        <taxon>Fungi</taxon>
        <taxon>Dikarya</taxon>
        <taxon>Basidiomycota</taxon>
        <taxon>Agaricomycotina</taxon>
        <taxon>Agaricomycetes</taxon>
        <taxon>Polyporales</taxon>
        <taxon>Laetiporus</taxon>
    </lineage>
</organism>
<proteinExistence type="predicted"/>
<dbReference type="GeneID" id="63821851"/>
<gene>
    <name evidence="1" type="ORF">LAESUDRAFT_659665</name>
</gene>
<dbReference type="RefSeq" id="XP_040761240.1">
    <property type="nucleotide sequence ID" value="XM_040904821.1"/>
</dbReference>